<dbReference type="SMART" id="SM00160">
    <property type="entry name" value="RanBD"/>
    <property type="match status" value="1"/>
</dbReference>
<dbReference type="CDD" id="cd13180">
    <property type="entry name" value="RanBD_RanBP3"/>
    <property type="match status" value="1"/>
</dbReference>
<dbReference type="PANTHER" id="PTHR23138">
    <property type="entry name" value="RAN BINDING PROTEIN"/>
    <property type="match status" value="1"/>
</dbReference>
<proteinExistence type="predicted"/>
<dbReference type="Pfam" id="PF00638">
    <property type="entry name" value="Ran_BP1"/>
    <property type="match status" value="1"/>
</dbReference>
<feature type="compositionally biased region" description="Basic and acidic residues" evidence="3">
    <location>
        <begin position="81"/>
        <end position="96"/>
    </location>
</feature>
<dbReference type="PANTHER" id="PTHR23138:SF142">
    <property type="entry name" value="RAN-BINDING PROTEIN 3B-RELATED"/>
    <property type="match status" value="1"/>
</dbReference>
<dbReference type="Proteomes" id="UP000677054">
    <property type="component" value="Unassembled WGS sequence"/>
</dbReference>
<reference evidence="5" key="1">
    <citation type="submission" date="2020-11" db="EMBL/GenBank/DDBJ databases">
        <authorList>
            <person name="Tran Van P."/>
        </authorList>
    </citation>
    <scope>NUCLEOTIDE SEQUENCE</scope>
</reference>
<feature type="domain" description="RanBD1" evidence="4">
    <location>
        <begin position="190"/>
        <end position="276"/>
    </location>
</feature>
<evidence type="ECO:0000256" key="3">
    <source>
        <dbReference type="SAM" id="MobiDB-lite"/>
    </source>
</evidence>
<dbReference type="InterPro" id="IPR000156">
    <property type="entry name" value="Ran_bind_dom"/>
</dbReference>
<dbReference type="PROSITE" id="PS50196">
    <property type="entry name" value="RANBD1"/>
    <property type="match status" value="1"/>
</dbReference>
<evidence type="ECO:0000313" key="5">
    <source>
        <dbReference type="EMBL" id="CAD7241144.1"/>
    </source>
</evidence>
<dbReference type="Gene3D" id="2.30.29.30">
    <property type="entry name" value="Pleckstrin-homology domain (PH domain)/Phosphotyrosine-binding domain (PTB)"/>
    <property type="match status" value="1"/>
</dbReference>
<name>A0A7R8X1P6_9CRUS</name>
<gene>
    <name evidence="5" type="ORF">DSTB1V02_LOCUS1145</name>
</gene>
<feature type="compositionally biased region" description="Polar residues" evidence="3">
    <location>
        <begin position="175"/>
        <end position="186"/>
    </location>
</feature>
<dbReference type="InterPro" id="IPR045255">
    <property type="entry name" value="RanBP1-like"/>
</dbReference>
<accession>A0A7R8X1P6</accession>
<organism evidence="5">
    <name type="scientific">Darwinula stevensoni</name>
    <dbReference type="NCBI Taxonomy" id="69355"/>
    <lineage>
        <taxon>Eukaryota</taxon>
        <taxon>Metazoa</taxon>
        <taxon>Ecdysozoa</taxon>
        <taxon>Arthropoda</taxon>
        <taxon>Crustacea</taxon>
        <taxon>Oligostraca</taxon>
        <taxon>Ostracoda</taxon>
        <taxon>Podocopa</taxon>
        <taxon>Podocopida</taxon>
        <taxon>Darwinulocopina</taxon>
        <taxon>Darwinuloidea</taxon>
        <taxon>Darwinulidae</taxon>
        <taxon>Darwinula</taxon>
    </lineage>
</organism>
<protein>
    <recommendedName>
        <fullName evidence="4">RanBD1 domain-containing protein</fullName>
    </recommendedName>
</protein>
<dbReference type="SUPFAM" id="SSF50729">
    <property type="entry name" value="PH domain-like"/>
    <property type="match status" value="1"/>
</dbReference>
<feature type="region of interest" description="Disordered" evidence="3">
    <location>
        <begin position="81"/>
        <end position="190"/>
    </location>
</feature>
<evidence type="ECO:0000256" key="1">
    <source>
        <dbReference type="ARBA" id="ARBA00004123"/>
    </source>
</evidence>
<dbReference type="EMBL" id="CAJPEV010000102">
    <property type="protein sequence ID" value="CAG0880584.1"/>
    <property type="molecule type" value="Genomic_DNA"/>
</dbReference>
<sequence>MSKIVLRPSRLENQAAQLEYYSSPGLQEHSEEKKEEKAVSESEQRTQDHQPSIIQPQKPGGSAEKVQDGITEKTAYIFGQRLDEKVLNVDSKKDGHTSVIPVPADSSSSTEDNEKTEECTSSTGGGGDEKNGMLFTEALRKAQPTLGNPQDDKQCSSSADQSPSCSSSKDVAPVTTGTSTPRTLSESARHYQDTCSAQKRKFEEVEVKTGEEEEENILQVKAKLYIFEGGIWVERGMGTVRLNDFKNSSASRIVMRSQGSLRLMLNSKIFSNMSVDRASTKQIRFTAPDLENKTGIKVFLVKVSSSRDADALETCLSSRIDKAKQTDSAVEPKHQKCE</sequence>
<evidence type="ECO:0000313" key="6">
    <source>
        <dbReference type="Proteomes" id="UP000677054"/>
    </source>
</evidence>
<feature type="compositionally biased region" description="Basic and acidic residues" evidence="3">
    <location>
        <begin position="28"/>
        <end position="48"/>
    </location>
</feature>
<keyword evidence="2" id="KW-0539">Nucleus</keyword>
<dbReference type="GO" id="GO:0005634">
    <property type="term" value="C:nucleus"/>
    <property type="evidence" value="ECO:0007669"/>
    <property type="project" value="UniProtKB-SubCell"/>
</dbReference>
<evidence type="ECO:0000259" key="4">
    <source>
        <dbReference type="PROSITE" id="PS50196"/>
    </source>
</evidence>
<dbReference type="InterPro" id="IPR011993">
    <property type="entry name" value="PH-like_dom_sf"/>
</dbReference>
<keyword evidence="6" id="KW-1185">Reference proteome</keyword>
<comment type="subcellular location">
    <subcellularLocation>
        <location evidence="1">Nucleus</location>
    </subcellularLocation>
</comment>
<evidence type="ECO:0000256" key="2">
    <source>
        <dbReference type="ARBA" id="ARBA00023242"/>
    </source>
</evidence>
<dbReference type="AlphaFoldDB" id="A0A7R8X1P6"/>
<dbReference type="OrthoDB" id="10250354at2759"/>
<dbReference type="EMBL" id="LR899619">
    <property type="protein sequence ID" value="CAD7241144.1"/>
    <property type="molecule type" value="Genomic_DNA"/>
</dbReference>
<feature type="compositionally biased region" description="Low complexity" evidence="3">
    <location>
        <begin position="155"/>
        <end position="170"/>
    </location>
</feature>
<feature type="region of interest" description="Disordered" evidence="3">
    <location>
        <begin position="22"/>
        <end position="68"/>
    </location>
</feature>
<dbReference type="GO" id="GO:0006611">
    <property type="term" value="P:protein export from nucleus"/>
    <property type="evidence" value="ECO:0007669"/>
    <property type="project" value="TreeGrafter"/>
</dbReference>